<dbReference type="AlphaFoldDB" id="A0A1Y1IBZ2"/>
<dbReference type="Pfam" id="PF00106">
    <property type="entry name" value="adh_short"/>
    <property type="match status" value="1"/>
</dbReference>
<dbReference type="GO" id="GO:0016491">
    <property type="term" value="F:oxidoreductase activity"/>
    <property type="evidence" value="ECO:0007669"/>
    <property type="project" value="UniProtKB-KW"/>
</dbReference>
<evidence type="ECO:0000313" key="3">
    <source>
        <dbReference type="EMBL" id="GAQ86226.1"/>
    </source>
</evidence>
<accession>A0A1Y1IBZ2</accession>
<evidence type="ECO:0000256" key="2">
    <source>
        <dbReference type="ARBA" id="ARBA00023002"/>
    </source>
</evidence>
<evidence type="ECO:0000313" key="4">
    <source>
        <dbReference type="Proteomes" id="UP000054558"/>
    </source>
</evidence>
<evidence type="ECO:0000256" key="1">
    <source>
        <dbReference type="ARBA" id="ARBA00006484"/>
    </source>
</evidence>
<organism evidence="3 4">
    <name type="scientific">Klebsormidium nitens</name>
    <name type="common">Green alga</name>
    <name type="synonym">Ulothrix nitens</name>
    <dbReference type="NCBI Taxonomy" id="105231"/>
    <lineage>
        <taxon>Eukaryota</taxon>
        <taxon>Viridiplantae</taxon>
        <taxon>Streptophyta</taxon>
        <taxon>Klebsormidiophyceae</taxon>
        <taxon>Klebsormidiales</taxon>
        <taxon>Klebsormidiaceae</taxon>
        <taxon>Klebsormidium</taxon>
    </lineage>
</organism>
<evidence type="ECO:0008006" key="5">
    <source>
        <dbReference type="Google" id="ProtNLM"/>
    </source>
</evidence>
<sequence length="246" mass="26520">MASLANKVAVVTGGSGTVGSGIIYQLLKAGAKVIAPVRNERGKQSLLSELESLPSTANLETPLADVSDAKSVEALGNEVKTKYGTVDHVVTAVGSWWQKGPLLQFAGLHDSCDEMLTQYQTYVMSHFIMAKVFVPLLKAAPESSFTFITGSGGEQLFNVDASMIRAQVGALFCVIDCIQVEYADKSYPRINEFRIRSWIKRHAEATGSGGYSHRVLGQYLLESCVASNTKGQLLRVADAELAFVNP</sequence>
<comment type="similarity">
    <text evidence="1">Belongs to the short-chain dehydrogenases/reductases (SDR) family.</text>
</comment>
<dbReference type="OMA" id="RPQRINE"/>
<dbReference type="PANTHER" id="PTHR43669:SF3">
    <property type="entry name" value="ALCOHOL DEHYDROGENASE, PUTATIVE (AFU_ORTHOLOGUE AFUA_3G03445)-RELATED"/>
    <property type="match status" value="1"/>
</dbReference>
<dbReference type="Gene3D" id="3.40.50.720">
    <property type="entry name" value="NAD(P)-binding Rossmann-like Domain"/>
    <property type="match status" value="1"/>
</dbReference>
<dbReference type="InterPro" id="IPR036291">
    <property type="entry name" value="NAD(P)-bd_dom_sf"/>
</dbReference>
<dbReference type="InterPro" id="IPR002347">
    <property type="entry name" value="SDR_fam"/>
</dbReference>
<dbReference type="EMBL" id="DF237226">
    <property type="protein sequence ID" value="GAQ86226.1"/>
    <property type="molecule type" value="Genomic_DNA"/>
</dbReference>
<dbReference type="OrthoDB" id="2735536at2759"/>
<keyword evidence="2" id="KW-0560">Oxidoreductase</keyword>
<reference evidence="3 4" key="1">
    <citation type="journal article" date="2014" name="Nat. Commun.">
        <title>Klebsormidium flaccidum genome reveals primary factors for plant terrestrial adaptation.</title>
        <authorList>
            <person name="Hori K."/>
            <person name="Maruyama F."/>
            <person name="Fujisawa T."/>
            <person name="Togashi T."/>
            <person name="Yamamoto N."/>
            <person name="Seo M."/>
            <person name="Sato S."/>
            <person name="Yamada T."/>
            <person name="Mori H."/>
            <person name="Tajima N."/>
            <person name="Moriyama T."/>
            <person name="Ikeuchi M."/>
            <person name="Watanabe M."/>
            <person name="Wada H."/>
            <person name="Kobayashi K."/>
            <person name="Saito M."/>
            <person name="Masuda T."/>
            <person name="Sasaki-Sekimoto Y."/>
            <person name="Mashiguchi K."/>
            <person name="Awai K."/>
            <person name="Shimojima M."/>
            <person name="Masuda S."/>
            <person name="Iwai M."/>
            <person name="Nobusawa T."/>
            <person name="Narise T."/>
            <person name="Kondo S."/>
            <person name="Saito H."/>
            <person name="Sato R."/>
            <person name="Murakawa M."/>
            <person name="Ihara Y."/>
            <person name="Oshima-Yamada Y."/>
            <person name="Ohtaka K."/>
            <person name="Satoh M."/>
            <person name="Sonobe K."/>
            <person name="Ishii M."/>
            <person name="Ohtani R."/>
            <person name="Kanamori-Sato M."/>
            <person name="Honoki R."/>
            <person name="Miyazaki D."/>
            <person name="Mochizuki H."/>
            <person name="Umetsu J."/>
            <person name="Higashi K."/>
            <person name="Shibata D."/>
            <person name="Kamiya Y."/>
            <person name="Sato N."/>
            <person name="Nakamura Y."/>
            <person name="Tabata S."/>
            <person name="Ida S."/>
            <person name="Kurokawa K."/>
            <person name="Ohta H."/>
        </authorList>
    </citation>
    <scope>NUCLEOTIDE SEQUENCE [LARGE SCALE GENOMIC DNA]</scope>
    <source>
        <strain evidence="3 4">NIES-2285</strain>
    </source>
</reference>
<dbReference type="STRING" id="105231.A0A1Y1IBZ2"/>
<proteinExistence type="inferred from homology"/>
<protein>
    <recommendedName>
        <fullName evidence="5">NAD(P)-binding Rossmann-fold superfamily protein</fullName>
    </recommendedName>
</protein>
<name>A0A1Y1IBZ2_KLENI</name>
<gene>
    <name evidence="3" type="ORF">KFL_002770030</name>
</gene>
<keyword evidence="4" id="KW-1185">Reference proteome</keyword>
<dbReference type="SUPFAM" id="SSF51735">
    <property type="entry name" value="NAD(P)-binding Rossmann-fold domains"/>
    <property type="match status" value="1"/>
</dbReference>
<dbReference type="Proteomes" id="UP000054558">
    <property type="component" value="Unassembled WGS sequence"/>
</dbReference>
<dbReference type="PANTHER" id="PTHR43669">
    <property type="entry name" value="5-KETO-D-GLUCONATE 5-REDUCTASE"/>
    <property type="match status" value="1"/>
</dbReference>